<accession>A0ABP0S9R6</accession>
<evidence type="ECO:0000313" key="3">
    <source>
        <dbReference type="Proteomes" id="UP001642464"/>
    </source>
</evidence>
<gene>
    <name evidence="1" type="ORF">SCF082_LOCUS50707</name>
    <name evidence="2" type="ORF">SCF082_LOCUS50757</name>
</gene>
<organism evidence="1 3">
    <name type="scientific">Durusdinium trenchii</name>
    <dbReference type="NCBI Taxonomy" id="1381693"/>
    <lineage>
        <taxon>Eukaryota</taxon>
        <taxon>Sar</taxon>
        <taxon>Alveolata</taxon>
        <taxon>Dinophyceae</taxon>
        <taxon>Suessiales</taxon>
        <taxon>Symbiodiniaceae</taxon>
        <taxon>Durusdinium</taxon>
    </lineage>
</organism>
<reference evidence="1 3" key="1">
    <citation type="submission" date="2024-02" db="EMBL/GenBank/DDBJ databases">
        <authorList>
            <person name="Chen Y."/>
            <person name="Shah S."/>
            <person name="Dougan E. K."/>
            <person name="Thang M."/>
            <person name="Chan C."/>
        </authorList>
    </citation>
    <scope>NUCLEOTIDE SEQUENCE [LARGE SCALE GENOMIC DNA]</scope>
</reference>
<dbReference type="EMBL" id="CAXAMM010043228">
    <property type="protein sequence ID" value="CAK9109094.1"/>
    <property type="molecule type" value="Genomic_DNA"/>
</dbReference>
<proteinExistence type="predicted"/>
<dbReference type="EMBL" id="CAXAMM010043240">
    <property type="protein sequence ID" value="CAK9109211.1"/>
    <property type="molecule type" value="Genomic_DNA"/>
</dbReference>
<protein>
    <submittedName>
        <fullName evidence="1">Uncharacterized protein</fullName>
    </submittedName>
</protein>
<sequence>MARPLGGDEIDRTVGPTFFSFAPYSRALVARLGDTSLLKPFSALCSETRSPGEDLGHSWLSPELWTAEDGATPTDFLGAAAEQLATVMESFESMMAQGIDLIREEEKPAPSKAA</sequence>
<name>A0ABP0S9R6_9DINO</name>
<keyword evidence="3" id="KW-1185">Reference proteome</keyword>
<dbReference type="Proteomes" id="UP001642464">
    <property type="component" value="Unassembled WGS sequence"/>
</dbReference>
<evidence type="ECO:0000313" key="2">
    <source>
        <dbReference type="EMBL" id="CAK9109211.1"/>
    </source>
</evidence>
<comment type="caution">
    <text evidence="1">The sequence shown here is derived from an EMBL/GenBank/DDBJ whole genome shotgun (WGS) entry which is preliminary data.</text>
</comment>
<evidence type="ECO:0000313" key="1">
    <source>
        <dbReference type="EMBL" id="CAK9109094.1"/>
    </source>
</evidence>